<accession>A0ABT4CM85</accession>
<evidence type="ECO:0000313" key="4">
    <source>
        <dbReference type="EMBL" id="MCY6370157.1"/>
    </source>
</evidence>
<comment type="similarity">
    <text evidence="2">Belongs to the SspH family.</text>
</comment>
<dbReference type="InterPro" id="IPR012610">
    <property type="entry name" value="SASP_SspH"/>
</dbReference>
<name>A0ABT4CM85_9CLOT</name>
<evidence type="ECO:0000256" key="3">
    <source>
        <dbReference type="ARBA" id="ARBA00022969"/>
    </source>
</evidence>
<comment type="caution">
    <text evidence="4">The sequence shown here is derived from an EMBL/GenBank/DDBJ whole genome shotgun (WGS) entry which is preliminary data.</text>
</comment>
<keyword evidence="5" id="KW-1185">Reference proteome</keyword>
<dbReference type="EMBL" id="JAPQES010000001">
    <property type="protein sequence ID" value="MCY6370157.1"/>
    <property type="molecule type" value="Genomic_DNA"/>
</dbReference>
<evidence type="ECO:0000256" key="2">
    <source>
        <dbReference type="ARBA" id="ARBA00006573"/>
    </source>
</evidence>
<comment type="subcellular location">
    <subcellularLocation>
        <location evidence="1">Spore core</location>
    </subcellularLocation>
</comment>
<evidence type="ECO:0000313" key="5">
    <source>
        <dbReference type="Proteomes" id="UP001079657"/>
    </source>
</evidence>
<proteinExistence type="inferred from homology"/>
<dbReference type="NCBIfam" id="TIGR02861">
    <property type="entry name" value="SASP_H"/>
    <property type="match status" value="1"/>
</dbReference>
<dbReference type="Proteomes" id="UP001079657">
    <property type="component" value="Unassembled WGS sequence"/>
</dbReference>
<protein>
    <submittedName>
        <fullName evidence="4">H-type small acid-soluble spore protein</fullName>
    </submittedName>
</protein>
<dbReference type="Pfam" id="PF08141">
    <property type="entry name" value="SspH"/>
    <property type="match status" value="1"/>
</dbReference>
<dbReference type="RefSeq" id="WP_268048772.1">
    <property type="nucleotide sequence ID" value="NZ_JAPQES010000001.1"/>
</dbReference>
<evidence type="ECO:0000256" key="1">
    <source>
        <dbReference type="ARBA" id="ARBA00004288"/>
    </source>
</evidence>
<gene>
    <name evidence="4" type="ORF">OXH55_05880</name>
</gene>
<sequence length="63" mass="7276">MLSIDRAKKIMQSESNIEVIYNNVPIWIEDINEKRNSVQVRNLRDNNCLVVSSSDLTETGRIL</sequence>
<organism evidence="4 5">
    <name type="scientific">Clostridium ganghwense</name>
    <dbReference type="NCBI Taxonomy" id="312089"/>
    <lineage>
        <taxon>Bacteria</taxon>
        <taxon>Bacillati</taxon>
        <taxon>Bacillota</taxon>
        <taxon>Clostridia</taxon>
        <taxon>Eubacteriales</taxon>
        <taxon>Clostridiaceae</taxon>
        <taxon>Clostridium</taxon>
    </lineage>
</organism>
<reference evidence="4" key="1">
    <citation type="submission" date="2022-12" db="EMBL/GenBank/DDBJ databases">
        <authorList>
            <person name="Wang J."/>
        </authorList>
    </citation>
    <scope>NUCLEOTIDE SEQUENCE</scope>
    <source>
        <strain evidence="4">HY-42-06</strain>
    </source>
</reference>
<keyword evidence="3" id="KW-0749">Sporulation</keyword>